<proteinExistence type="predicted"/>
<reference evidence="4 5" key="1">
    <citation type="submission" date="2015-01" db="EMBL/GenBank/DDBJ databases">
        <title>Evolution of Trichinella species and genotypes.</title>
        <authorList>
            <person name="Korhonen P.K."/>
            <person name="Edoardo P."/>
            <person name="Giuseppe L.R."/>
            <person name="Gasser R.B."/>
        </authorList>
    </citation>
    <scope>NUCLEOTIDE SEQUENCE [LARGE SCALE GENOMIC DNA]</scope>
    <source>
        <strain evidence="4">ISS37</strain>
    </source>
</reference>
<evidence type="ECO:0000256" key="2">
    <source>
        <dbReference type="SAM" id="MobiDB-lite"/>
    </source>
</evidence>
<keyword evidence="1" id="KW-0175">Coiled coil</keyword>
<dbReference type="OrthoDB" id="185175at2759"/>
<evidence type="ECO:0000259" key="3">
    <source>
        <dbReference type="SMART" id="SM00233"/>
    </source>
</evidence>
<dbReference type="InterPro" id="IPR001849">
    <property type="entry name" value="PH_domain"/>
</dbReference>
<dbReference type="SUPFAM" id="SSF50729">
    <property type="entry name" value="PH domain-like"/>
    <property type="match status" value="1"/>
</dbReference>
<keyword evidence="5" id="KW-1185">Reference proteome</keyword>
<dbReference type="Proteomes" id="UP000054630">
    <property type="component" value="Unassembled WGS sequence"/>
</dbReference>
<organism evidence="4 5">
    <name type="scientific">Trichinella nelsoni</name>
    <dbReference type="NCBI Taxonomy" id="6336"/>
    <lineage>
        <taxon>Eukaryota</taxon>
        <taxon>Metazoa</taxon>
        <taxon>Ecdysozoa</taxon>
        <taxon>Nematoda</taxon>
        <taxon>Enoplea</taxon>
        <taxon>Dorylaimia</taxon>
        <taxon>Trichinellida</taxon>
        <taxon>Trichinellidae</taxon>
        <taxon>Trichinella</taxon>
    </lineage>
</organism>
<feature type="coiled-coil region" evidence="1">
    <location>
        <begin position="217"/>
        <end position="398"/>
    </location>
</feature>
<feature type="domain" description="PH" evidence="3">
    <location>
        <begin position="106"/>
        <end position="213"/>
    </location>
</feature>
<dbReference type="SMART" id="SM00233">
    <property type="entry name" value="PH"/>
    <property type="match status" value="1"/>
</dbReference>
<accession>A0A0V0RXD8</accession>
<name>A0A0V0RXD8_9BILA</name>
<gene>
    <name evidence="4" type="primary">F31D4.5</name>
    <name evidence="4" type="ORF">T07_14000</name>
</gene>
<evidence type="ECO:0000313" key="4">
    <source>
        <dbReference type="EMBL" id="KRX19152.1"/>
    </source>
</evidence>
<comment type="caution">
    <text evidence="4">The sequence shown here is derived from an EMBL/GenBank/DDBJ whole genome shotgun (WGS) entry which is preliminary data.</text>
</comment>
<feature type="region of interest" description="Disordered" evidence="2">
    <location>
        <begin position="60"/>
        <end position="81"/>
    </location>
</feature>
<evidence type="ECO:0000256" key="1">
    <source>
        <dbReference type="SAM" id="Coils"/>
    </source>
</evidence>
<protein>
    <submittedName>
        <fullName evidence="4">Pleckstrin homology domain-containing family D member 1</fullName>
    </submittedName>
</protein>
<dbReference type="AlphaFoldDB" id="A0A0V0RXD8"/>
<feature type="compositionally biased region" description="Basic and acidic residues" evidence="2">
    <location>
        <begin position="65"/>
        <end position="75"/>
    </location>
</feature>
<sequence>MSEIQLLASDLMLLTMRSKGGQSVKRSLTIPRITTLTRGSWSKLYALSIRKAATSDESVTSKCAASEKKQEKDESGTSSNISDQLNAMVKEDITAASDVDVDVEIAQMVGILKKKSHLIGPQIWNKRLAQNGYLFYYPVVEKHKFKRNKRLNLHPKGILSLERCQVDLCGDDGEVHCISINRDDFFQPVLLACNGESNQQRWLAALREACFVSTSNYRKQSEKLKMLEENLVKVKKEKQHFMDLLNVEVMAVRAESEKSKALLNQSDSLEQEKCKLEKIIAQLRDELIQVREELSKNYEETHQLLEEKFHISIKSQKVEAQNKEMRNQKQLLEESVRIKVSENDALVEEISRLTIRKGELENDLKRANWTINQLQNAKIDLETQLKKLSESKDRLENERRYFVGQTRKMVVGVDTLTRENSFLSQELQERHGQWIRAEKHLREAQNAWCRIERKLTWDRSQLTAKLVQETLRDAQIISNYFSEQMETAQSSRLDENCNRVPSSDHHKQNIIIHGRPREKAKSFICND</sequence>
<dbReference type="InterPro" id="IPR011993">
    <property type="entry name" value="PH-like_dom_sf"/>
</dbReference>
<dbReference type="EMBL" id="JYDL01000062">
    <property type="protein sequence ID" value="KRX19152.1"/>
    <property type="molecule type" value="Genomic_DNA"/>
</dbReference>
<dbReference type="Gene3D" id="2.30.29.30">
    <property type="entry name" value="Pleckstrin-homology domain (PH domain)/Phosphotyrosine-binding domain (PTB)"/>
    <property type="match status" value="1"/>
</dbReference>
<evidence type="ECO:0000313" key="5">
    <source>
        <dbReference type="Proteomes" id="UP000054630"/>
    </source>
</evidence>